<keyword evidence="7" id="KW-0436">Ligase</keyword>
<evidence type="ECO:0000256" key="6">
    <source>
        <dbReference type="SAM" id="Phobius"/>
    </source>
</evidence>
<dbReference type="EMBL" id="JAPCXB010000017">
    <property type="protein sequence ID" value="KAJ1614712.1"/>
    <property type="molecule type" value="Genomic_DNA"/>
</dbReference>
<dbReference type="Gene3D" id="3.40.50.1010">
    <property type="entry name" value="5'-nuclease"/>
    <property type="match status" value="1"/>
</dbReference>
<evidence type="ECO:0000313" key="7">
    <source>
        <dbReference type="EMBL" id="KAJ1614712.1"/>
    </source>
</evidence>
<reference evidence="7" key="1">
    <citation type="submission" date="2022-10" db="EMBL/GenBank/DDBJ databases">
        <title>Adaptive evolution leads to modifications in subtelomeric GC content in a zoonotic Cryptosporidium species.</title>
        <authorList>
            <person name="Li J."/>
            <person name="Feng Y."/>
            <person name="Xiao L."/>
        </authorList>
    </citation>
    <scope>NUCLEOTIDE SEQUENCE</scope>
    <source>
        <strain evidence="7">25894</strain>
    </source>
</reference>
<dbReference type="SUPFAM" id="SSF88723">
    <property type="entry name" value="PIN domain-like"/>
    <property type="match status" value="1"/>
</dbReference>
<feature type="transmembrane region" description="Helical" evidence="6">
    <location>
        <begin position="515"/>
        <end position="535"/>
    </location>
</feature>
<dbReference type="Proteomes" id="UP001071777">
    <property type="component" value="Unassembled WGS sequence"/>
</dbReference>
<keyword evidence="6" id="KW-0812">Transmembrane</keyword>
<keyword evidence="8" id="KW-1185">Reference proteome</keyword>
<keyword evidence="4" id="KW-0539">Nucleus</keyword>
<accession>A0ABQ8PAP2</accession>
<organism evidence="7 8">
    <name type="scientific">Cryptosporidium canis</name>
    <dbReference type="NCBI Taxonomy" id="195482"/>
    <lineage>
        <taxon>Eukaryota</taxon>
        <taxon>Sar</taxon>
        <taxon>Alveolata</taxon>
        <taxon>Apicomplexa</taxon>
        <taxon>Conoidasida</taxon>
        <taxon>Coccidia</taxon>
        <taxon>Eucoccidiorida</taxon>
        <taxon>Eimeriorina</taxon>
        <taxon>Cryptosporidiidae</taxon>
        <taxon>Cryptosporidium</taxon>
    </lineage>
</organism>
<feature type="transmembrane region" description="Helical" evidence="6">
    <location>
        <begin position="412"/>
        <end position="434"/>
    </location>
</feature>
<sequence>MKVGRKKQVKRIIKYYKINYGFEEPYRLLIDGTFIMAALKNKIHIKEQLPKILGGKATPIVTDCIFKEIEMLCGAEGKMADFSGAKLIARGYFRHRCGHTYCGEESSGSGLRISLSTNSLDVSSDHEGDSEKEVPSEGPAEASSKATRTFDSFRCILDVVSKNNNSKKFMVASQDPLLRRKLQKIPGVPLIYLYNQVPILEQPSAASCSQQSISEESRMGPQQWEHSLIPSLKEGPDGADLSKDSNKSVQQDFGQPVAVALGDLAGERDSVYIHICKHTHVHLGAQQLQEIHRIFIFGYSGQDVQKGSGDCQSGKPGHCYTGCAFGGVMLVQNWTMFDGVLLSWELTPSQLYITLNCSSRSKQFIGFCVNGIKEIHGGLSNVVQAICSPPARYGFLEKSCDDAVALTGSLNLVFLALLASASAVILGVVFLMLYSRSFKVDTARPESASSEIILKSRPRIGLAVVSIVFNILALLGVCLSTVLIIYLSQSLRDILSFTSDTPVFTIEPSTGSLGWGFYLLLLANSLLVVHILALVDSTRMAKRLWRLSQEGTREVLHSQLLSVIHGGWGSLAQRGLHLYAESWGSRRQSPGSRLEGGSVPHSVRSSDPQLGPNANSLSNPLVRSASISEDQQCSRNQIRLGILPDGPTSASQSVQLRDGAVPGGPRSSQVPREPRLWPPSSSSSPPPPP</sequence>
<evidence type="ECO:0000256" key="2">
    <source>
        <dbReference type="ARBA" id="ARBA00022517"/>
    </source>
</evidence>
<feature type="region of interest" description="Disordered" evidence="5">
    <location>
        <begin position="586"/>
        <end position="620"/>
    </location>
</feature>
<dbReference type="InterPro" id="IPR029060">
    <property type="entry name" value="PIN-like_dom_sf"/>
</dbReference>
<dbReference type="GO" id="GO:0004812">
    <property type="term" value="F:aminoacyl-tRNA ligase activity"/>
    <property type="evidence" value="ECO:0007669"/>
    <property type="project" value="UniProtKB-KW"/>
</dbReference>
<evidence type="ECO:0000256" key="5">
    <source>
        <dbReference type="SAM" id="MobiDB-lite"/>
    </source>
</evidence>
<keyword evidence="6" id="KW-1133">Transmembrane helix</keyword>
<feature type="region of interest" description="Disordered" evidence="5">
    <location>
        <begin position="120"/>
        <end position="145"/>
    </location>
</feature>
<evidence type="ECO:0000256" key="3">
    <source>
        <dbReference type="ARBA" id="ARBA00022552"/>
    </source>
</evidence>
<dbReference type="InterPro" id="IPR006984">
    <property type="entry name" value="Fcf1/UTP23"/>
</dbReference>
<comment type="caution">
    <text evidence="7">The sequence shown here is derived from an EMBL/GenBank/DDBJ whole genome shotgun (WGS) entry which is preliminary data.</text>
</comment>
<evidence type="ECO:0000313" key="8">
    <source>
        <dbReference type="Proteomes" id="UP001071777"/>
    </source>
</evidence>
<proteinExistence type="predicted"/>
<feature type="region of interest" description="Disordered" evidence="5">
    <location>
        <begin position="640"/>
        <end position="689"/>
    </location>
</feature>
<keyword evidence="2" id="KW-0690">Ribosome biogenesis</keyword>
<gene>
    <name evidence="7" type="ORF">OJ252_505</name>
</gene>
<feature type="compositionally biased region" description="Polar residues" evidence="5">
    <location>
        <begin position="603"/>
        <end position="620"/>
    </location>
</feature>
<keyword evidence="6" id="KW-0472">Membrane</keyword>
<name>A0ABQ8PAP2_9CRYT</name>
<feature type="compositionally biased region" description="Basic and acidic residues" evidence="5">
    <location>
        <begin position="123"/>
        <end position="135"/>
    </location>
</feature>
<keyword evidence="3" id="KW-0698">rRNA processing</keyword>
<evidence type="ECO:0000256" key="4">
    <source>
        <dbReference type="ARBA" id="ARBA00023242"/>
    </source>
</evidence>
<evidence type="ECO:0000256" key="1">
    <source>
        <dbReference type="ARBA" id="ARBA00004604"/>
    </source>
</evidence>
<keyword evidence="7" id="KW-0030">Aminoacyl-tRNA synthetase</keyword>
<protein>
    <submittedName>
        <fullName evidence="7">tRNA synthetase class II</fullName>
    </submittedName>
</protein>
<comment type="subcellular location">
    <subcellularLocation>
        <location evidence="1">Nucleus</location>
        <location evidence="1">Nucleolus</location>
    </subcellularLocation>
</comment>
<feature type="transmembrane region" description="Helical" evidence="6">
    <location>
        <begin position="460"/>
        <end position="487"/>
    </location>
</feature>
<dbReference type="PANTHER" id="PTHR12416">
    <property type="entry name" value="RRNA-PROCESSING PROTEIN UTP23 HOMOLOG"/>
    <property type="match status" value="1"/>
</dbReference>
<dbReference type="Pfam" id="PF04900">
    <property type="entry name" value="Fcf1"/>
    <property type="match status" value="1"/>
</dbReference>